<dbReference type="AlphaFoldDB" id="A0A0A8YUR4"/>
<organism evidence="1">
    <name type="scientific">Arundo donax</name>
    <name type="common">Giant reed</name>
    <name type="synonym">Donax arundinaceus</name>
    <dbReference type="NCBI Taxonomy" id="35708"/>
    <lineage>
        <taxon>Eukaryota</taxon>
        <taxon>Viridiplantae</taxon>
        <taxon>Streptophyta</taxon>
        <taxon>Embryophyta</taxon>
        <taxon>Tracheophyta</taxon>
        <taxon>Spermatophyta</taxon>
        <taxon>Magnoliopsida</taxon>
        <taxon>Liliopsida</taxon>
        <taxon>Poales</taxon>
        <taxon>Poaceae</taxon>
        <taxon>PACMAD clade</taxon>
        <taxon>Arundinoideae</taxon>
        <taxon>Arundineae</taxon>
        <taxon>Arundo</taxon>
    </lineage>
</organism>
<proteinExistence type="predicted"/>
<reference evidence="1" key="1">
    <citation type="submission" date="2014-09" db="EMBL/GenBank/DDBJ databases">
        <authorList>
            <person name="Magalhaes I.L.F."/>
            <person name="Oliveira U."/>
            <person name="Santos F.R."/>
            <person name="Vidigal T.H.D.A."/>
            <person name="Brescovit A.D."/>
            <person name="Santos A.J."/>
        </authorList>
    </citation>
    <scope>NUCLEOTIDE SEQUENCE</scope>
    <source>
        <tissue evidence="1">Shoot tissue taken approximately 20 cm above the soil surface</tissue>
    </source>
</reference>
<evidence type="ECO:0000313" key="1">
    <source>
        <dbReference type="EMBL" id="JAD30884.1"/>
    </source>
</evidence>
<dbReference type="EMBL" id="GBRH01267011">
    <property type="protein sequence ID" value="JAD30884.1"/>
    <property type="molecule type" value="Transcribed_RNA"/>
</dbReference>
<reference evidence="1" key="2">
    <citation type="journal article" date="2015" name="Data Brief">
        <title>Shoot transcriptome of the giant reed, Arundo donax.</title>
        <authorList>
            <person name="Barrero R.A."/>
            <person name="Guerrero F.D."/>
            <person name="Moolhuijzen P."/>
            <person name="Goolsby J.A."/>
            <person name="Tidwell J."/>
            <person name="Bellgard S.E."/>
            <person name="Bellgard M.I."/>
        </authorList>
    </citation>
    <scope>NUCLEOTIDE SEQUENCE</scope>
    <source>
        <tissue evidence="1">Shoot tissue taken approximately 20 cm above the soil surface</tissue>
    </source>
</reference>
<name>A0A0A8YUR4_ARUDO</name>
<protein>
    <submittedName>
        <fullName evidence="1">Uncharacterized protein</fullName>
    </submittedName>
</protein>
<accession>A0A0A8YUR4</accession>
<sequence length="37" mass="4471">MTFLHYVHKRRGMAFLSNFVELIQVSVCSCFQSYHYQ</sequence>